<comment type="caution">
    <text evidence="2">The sequence shown here is derived from an EMBL/GenBank/DDBJ whole genome shotgun (WGS) entry which is preliminary data.</text>
</comment>
<keyword evidence="3" id="KW-1185">Reference proteome</keyword>
<organism evidence="2 3">
    <name type="scientific">Phodopus roborovskii</name>
    <name type="common">Roborovski's desert hamster</name>
    <name type="synonym">Cricetulus roborovskii</name>
    <dbReference type="NCBI Taxonomy" id="109678"/>
    <lineage>
        <taxon>Eukaryota</taxon>
        <taxon>Metazoa</taxon>
        <taxon>Chordata</taxon>
        <taxon>Craniata</taxon>
        <taxon>Vertebrata</taxon>
        <taxon>Euteleostomi</taxon>
        <taxon>Mammalia</taxon>
        <taxon>Eutheria</taxon>
        <taxon>Euarchontoglires</taxon>
        <taxon>Glires</taxon>
        <taxon>Rodentia</taxon>
        <taxon>Myomorpha</taxon>
        <taxon>Muroidea</taxon>
        <taxon>Cricetidae</taxon>
        <taxon>Cricetinae</taxon>
        <taxon>Phodopus</taxon>
    </lineage>
</organism>
<evidence type="ECO:0000256" key="1">
    <source>
        <dbReference type="SAM" id="SignalP"/>
    </source>
</evidence>
<gene>
    <name evidence="2" type="primary">Wfdc16</name>
    <name evidence="2" type="ORF">PHOROB_LOCUS818</name>
</gene>
<feature type="chain" id="PRO_5043740123" evidence="1">
    <location>
        <begin position="28"/>
        <end position="117"/>
    </location>
</feature>
<dbReference type="EMBL" id="CALSGD010000043">
    <property type="protein sequence ID" value="CAH6776813.1"/>
    <property type="molecule type" value="Genomic_DNA"/>
</dbReference>
<sequence length="117" mass="12747">MPTVGLMNWSVFQLLLLLGTLGLPVLAKWKDRLSSEIQISDYILTRPKLPPCLKPPTSTQCKSPCRVHIDCGAELPRCCHADCGNVCMHLEESGDAKSNLKISSVTPVVVSSRTQAT</sequence>
<reference evidence="2" key="1">
    <citation type="submission" date="2022-06" db="EMBL/GenBank/DDBJ databases">
        <authorList>
            <person name="Andreotti S."/>
            <person name="Wyler E."/>
        </authorList>
    </citation>
    <scope>NUCLEOTIDE SEQUENCE</scope>
</reference>
<name>A0AAU9YPA2_PHORO</name>
<feature type="signal peptide" evidence="1">
    <location>
        <begin position="1"/>
        <end position="27"/>
    </location>
</feature>
<proteinExistence type="predicted"/>
<accession>A0AAU9YPA2</accession>
<dbReference type="AlphaFoldDB" id="A0AAU9YPA2"/>
<evidence type="ECO:0000313" key="2">
    <source>
        <dbReference type="EMBL" id="CAH6776813.1"/>
    </source>
</evidence>
<protein>
    <submittedName>
        <fullName evidence="2">Wfdc16 protein</fullName>
    </submittedName>
</protein>
<evidence type="ECO:0000313" key="3">
    <source>
        <dbReference type="Proteomes" id="UP001152836"/>
    </source>
</evidence>
<keyword evidence="1" id="KW-0732">Signal</keyword>
<dbReference type="Proteomes" id="UP001152836">
    <property type="component" value="Unassembled WGS sequence"/>
</dbReference>